<dbReference type="InterPro" id="IPR011047">
    <property type="entry name" value="Quinoprotein_ADH-like_sf"/>
</dbReference>
<dbReference type="InterPro" id="IPR042417">
    <property type="entry name" value="PALB2"/>
</dbReference>
<sequence length="122" mass="12926">AGQVQAVLGLSGRRVACSVDTASRQTVDLFSLSERGRPVRTLSLDSAGQSVQALAAVEGETDALIGSTAAAGSIALWNMRTGQLLRRISLGLYNPGTVCLRGYSHHVRLSVLLVCRWTLCKS</sequence>
<dbReference type="EMBL" id="AHAT01013538">
    <property type="status" value="NOT_ANNOTATED_CDS"/>
    <property type="molecule type" value="Genomic_DNA"/>
</dbReference>
<protein>
    <recommendedName>
        <fullName evidence="1">Partner and localiser of BRCA2 WD40 domain-containing protein</fullName>
    </recommendedName>
</protein>
<reference evidence="3" key="1">
    <citation type="submission" date="2011-12" db="EMBL/GenBank/DDBJ databases">
        <title>The Draft Genome of Lepisosteus oculatus.</title>
        <authorList>
            <consortium name="The Broad Institute Genome Assembly &amp; Analysis Group"/>
            <consortium name="Computational R&amp;D Group"/>
            <consortium name="and Sequencing Platform"/>
            <person name="Di Palma F."/>
            <person name="Alfoldi J."/>
            <person name="Johnson J."/>
            <person name="Berlin A."/>
            <person name="Gnerre S."/>
            <person name="Jaffe D."/>
            <person name="MacCallum I."/>
            <person name="Young S."/>
            <person name="Walker B.J."/>
            <person name="Lander E.S."/>
            <person name="Lindblad-Toh K."/>
        </authorList>
    </citation>
    <scope>NUCLEOTIDE SEQUENCE [LARGE SCALE GENOMIC DNA]</scope>
</reference>
<evidence type="ECO:0000313" key="2">
    <source>
        <dbReference type="Ensembl" id="ENSLOCP00000006750.1"/>
    </source>
</evidence>
<dbReference type="InParanoid" id="W5MEE1"/>
<dbReference type="InterPro" id="IPR031920">
    <property type="entry name" value="PALB2_WD40"/>
</dbReference>
<reference evidence="2" key="2">
    <citation type="submission" date="2025-08" db="UniProtKB">
        <authorList>
            <consortium name="Ensembl"/>
        </authorList>
    </citation>
    <scope>IDENTIFICATION</scope>
</reference>
<evidence type="ECO:0000259" key="1">
    <source>
        <dbReference type="Pfam" id="PF16756"/>
    </source>
</evidence>
<organism evidence="2 3">
    <name type="scientific">Lepisosteus oculatus</name>
    <name type="common">Spotted gar</name>
    <dbReference type="NCBI Taxonomy" id="7918"/>
    <lineage>
        <taxon>Eukaryota</taxon>
        <taxon>Metazoa</taxon>
        <taxon>Chordata</taxon>
        <taxon>Craniata</taxon>
        <taxon>Vertebrata</taxon>
        <taxon>Euteleostomi</taxon>
        <taxon>Actinopterygii</taxon>
        <taxon>Neopterygii</taxon>
        <taxon>Holostei</taxon>
        <taxon>Semionotiformes</taxon>
        <taxon>Lepisosteidae</taxon>
        <taxon>Lepisosteus</taxon>
    </lineage>
</organism>
<dbReference type="Bgee" id="ENSLOCG00000005592">
    <property type="expression patterns" value="Expressed in ovary and 13 other cell types or tissues"/>
</dbReference>
<keyword evidence="3" id="KW-1185">Reference proteome</keyword>
<dbReference type="GeneTree" id="ENSGT00390000014423"/>
<dbReference type="Ensembl" id="ENSLOCT00000006758.1">
    <property type="protein sequence ID" value="ENSLOCP00000006750.1"/>
    <property type="gene ID" value="ENSLOCG00000005592.1"/>
</dbReference>
<dbReference type="Proteomes" id="UP000018468">
    <property type="component" value="Linkage group LG13"/>
</dbReference>
<dbReference type="SUPFAM" id="SSF50998">
    <property type="entry name" value="Quinoprotein alcohol dehydrogenase-like"/>
    <property type="match status" value="1"/>
</dbReference>
<dbReference type="HOGENOM" id="CLU_2031899_0_0_1"/>
<dbReference type="eggNOG" id="ENOG502QRAP">
    <property type="taxonomic scope" value="Eukaryota"/>
</dbReference>
<proteinExistence type="predicted"/>
<dbReference type="InterPro" id="IPR015943">
    <property type="entry name" value="WD40/YVTN_repeat-like_dom_sf"/>
</dbReference>
<name>W5MEE1_LEPOC</name>
<dbReference type="GO" id="GO:0000724">
    <property type="term" value="P:double-strand break repair via homologous recombination"/>
    <property type="evidence" value="ECO:0007669"/>
    <property type="project" value="InterPro"/>
</dbReference>
<dbReference type="PANTHER" id="PTHR14662">
    <property type="entry name" value="PARTNER AND LOCALIZER OF BRCA2"/>
    <property type="match status" value="1"/>
</dbReference>
<dbReference type="AlphaFoldDB" id="W5MEE1"/>
<accession>W5MEE1</accession>
<evidence type="ECO:0000313" key="3">
    <source>
        <dbReference type="Proteomes" id="UP000018468"/>
    </source>
</evidence>
<dbReference type="GO" id="GO:0003677">
    <property type="term" value="F:DNA binding"/>
    <property type="evidence" value="ECO:0007669"/>
    <property type="project" value="InterPro"/>
</dbReference>
<dbReference type="STRING" id="7918.ENSLOCP00000006750"/>
<dbReference type="PANTHER" id="PTHR14662:SF2">
    <property type="entry name" value="PARTNER AND LOCALIZER OF BRCA2"/>
    <property type="match status" value="1"/>
</dbReference>
<reference evidence="2" key="3">
    <citation type="submission" date="2025-09" db="UniProtKB">
        <authorList>
            <consortium name="Ensembl"/>
        </authorList>
    </citation>
    <scope>IDENTIFICATION</scope>
</reference>
<dbReference type="Gene3D" id="2.130.10.10">
    <property type="entry name" value="YVTN repeat-like/Quinoprotein amine dehydrogenase"/>
    <property type="match status" value="1"/>
</dbReference>
<dbReference type="Pfam" id="PF16756">
    <property type="entry name" value="PALB2_WD40"/>
    <property type="match status" value="1"/>
</dbReference>
<feature type="domain" description="Partner and localiser of BRCA2 WD40" evidence="1">
    <location>
        <begin position="2"/>
        <end position="114"/>
    </location>
</feature>